<keyword evidence="4" id="KW-0788">Thiol protease</keyword>
<comment type="similarity">
    <text evidence="1">Belongs to the peptidase C48 family.</text>
</comment>
<feature type="region of interest" description="Disordered" evidence="5">
    <location>
        <begin position="231"/>
        <end position="262"/>
    </location>
</feature>
<evidence type="ECO:0000256" key="5">
    <source>
        <dbReference type="SAM" id="MobiDB-lite"/>
    </source>
</evidence>
<dbReference type="Gene3D" id="3.40.395.10">
    <property type="entry name" value="Adenoviral Proteinase, Chain A"/>
    <property type="match status" value="1"/>
</dbReference>
<reference evidence="7" key="2">
    <citation type="submission" date="2023-06" db="EMBL/GenBank/DDBJ databases">
        <authorList>
            <consortium name="Lawrence Berkeley National Laboratory"/>
            <person name="Haridas S."/>
            <person name="Hensen N."/>
            <person name="Bonometti L."/>
            <person name="Westerberg I."/>
            <person name="Brannstrom I.O."/>
            <person name="Guillou S."/>
            <person name="Cros-Aarteil S."/>
            <person name="Calhoun S."/>
            <person name="Kuo A."/>
            <person name="Mondo S."/>
            <person name="Pangilinan J."/>
            <person name="Riley R."/>
            <person name="Labutti K."/>
            <person name="Andreopoulos B."/>
            <person name="Lipzen A."/>
            <person name="Chen C."/>
            <person name="Yanf M."/>
            <person name="Daum C."/>
            <person name="Ng V."/>
            <person name="Clum A."/>
            <person name="Steindorff A."/>
            <person name="Ohm R."/>
            <person name="Martin F."/>
            <person name="Silar P."/>
            <person name="Natvig D."/>
            <person name="Lalanne C."/>
            <person name="Gautier V."/>
            <person name="Ament-Velasquez S.L."/>
            <person name="Kruys A."/>
            <person name="Hutchinson M.I."/>
            <person name="Powell A.J."/>
            <person name="Barry K."/>
            <person name="Miller A.N."/>
            <person name="Grigoriev I.V."/>
            <person name="Debuchy R."/>
            <person name="Gladieux P."/>
            <person name="Thoren M.H."/>
            <person name="Johannesson H."/>
        </authorList>
    </citation>
    <scope>NUCLEOTIDE SEQUENCE</scope>
    <source>
        <strain evidence="7">CBS 955.72</strain>
    </source>
</reference>
<evidence type="ECO:0000313" key="8">
    <source>
        <dbReference type="Proteomes" id="UP001275084"/>
    </source>
</evidence>
<dbReference type="AlphaFoldDB" id="A0AAJ0MFD8"/>
<dbReference type="Proteomes" id="UP001275084">
    <property type="component" value="Unassembled WGS sequence"/>
</dbReference>
<protein>
    <recommendedName>
        <fullName evidence="6">Ubiquitin-like protease family profile domain-containing protein</fullName>
    </recommendedName>
</protein>
<evidence type="ECO:0000256" key="1">
    <source>
        <dbReference type="ARBA" id="ARBA00005234"/>
    </source>
</evidence>
<evidence type="ECO:0000256" key="3">
    <source>
        <dbReference type="ARBA" id="ARBA00022801"/>
    </source>
</evidence>
<feature type="region of interest" description="Disordered" evidence="5">
    <location>
        <begin position="311"/>
        <end position="376"/>
    </location>
</feature>
<dbReference type="GO" id="GO:0006508">
    <property type="term" value="P:proteolysis"/>
    <property type="evidence" value="ECO:0007669"/>
    <property type="project" value="UniProtKB-KW"/>
</dbReference>
<accession>A0AAJ0MFD8</accession>
<dbReference type="GO" id="GO:0016926">
    <property type="term" value="P:protein desumoylation"/>
    <property type="evidence" value="ECO:0007669"/>
    <property type="project" value="TreeGrafter"/>
</dbReference>
<dbReference type="Pfam" id="PF02902">
    <property type="entry name" value="Peptidase_C48"/>
    <property type="match status" value="1"/>
</dbReference>
<name>A0AAJ0MFD8_9PEZI</name>
<reference evidence="7" key="1">
    <citation type="journal article" date="2023" name="Mol. Phylogenet. Evol.">
        <title>Genome-scale phylogeny and comparative genomics of the fungal order Sordariales.</title>
        <authorList>
            <person name="Hensen N."/>
            <person name="Bonometti L."/>
            <person name="Westerberg I."/>
            <person name="Brannstrom I.O."/>
            <person name="Guillou S."/>
            <person name="Cros-Aarteil S."/>
            <person name="Calhoun S."/>
            <person name="Haridas S."/>
            <person name="Kuo A."/>
            <person name="Mondo S."/>
            <person name="Pangilinan J."/>
            <person name="Riley R."/>
            <person name="LaButti K."/>
            <person name="Andreopoulos B."/>
            <person name="Lipzen A."/>
            <person name="Chen C."/>
            <person name="Yan M."/>
            <person name="Daum C."/>
            <person name="Ng V."/>
            <person name="Clum A."/>
            <person name="Steindorff A."/>
            <person name="Ohm R.A."/>
            <person name="Martin F."/>
            <person name="Silar P."/>
            <person name="Natvig D.O."/>
            <person name="Lalanne C."/>
            <person name="Gautier V."/>
            <person name="Ament-Velasquez S.L."/>
            <person name="Kruys A."/>
            <person name="Hutchinson M.I."/>
            <person name="Powell A.J."/>
            <person name="Barry K."/>
            <person name="Miller A.N."/>
            <person name="Grigoriev I.V."/>
            <person name="Debuchy R."/>
            <person name="Gladieux P."/>
            <person name="Hiltunen Thoren M."/>
            <person name="Johannesson H."/>
        </authorList>
    </citation>
    <scope>NUCLEOTIDE SEQUENCE</scope>
    <source>
        <strain evidence="7">CBS 955.72</strain>
    </source>
</reference>
<proteinExistence type="inferred from homology"/>
<dbReference type="PANTHER" id="PTHR12606:SF141">
    <property type="entry name" value="GH15225P-RELATED"/>
    <property type="match status" value="1"/>
</dbReference>
<dbReference type="PROSITE" id="PS50600">
    <property type="entry name" value="ULP_PROTEASE"/>
    <property type="match status" value="1"/>
</dbReference>
<dbReference type="PANTHER" id="PTHR12606">
    <property type="entry name" value="SENTRIN/SUMO-SPECIFIC PROTEASE"/>
    <property type="match status" value="1"/>
</dbReference>
<feature type="compositionally biased region" description="Polar residues" evidence="5">
    <location>
        <begin position="196"/>
        <end position="216"/>
    </location>
</feature>
<dbReference type="GO" id="GO:0005634">
    <property type="term" value="C:nucleus"/>
    <property type="evidence" value="ECO:0007669"/>
    <property type="project" value="TreeGrafter"/>
</dbReference>
<feature type="compositionally biased region" description="Polar residues" evidence="5">
    <location>
        <begin position="344"/>
        <end position="356"/>
    </location>
</feature>
<dbReference type="InterPro" id="IPR003653">
    <property type="entry name" value="Peptidase_C48_C"/>
</dbReference>
<dbReference type="SUPFAM" id="SSF54001">
    <property type="entry name" value="Cysteine proteinases"/>
    <property type="match status" value="1"/>
</dbReference>
<feature type="region of interest" description="Disordered" evidence="5">
    <location>
        <begin position="192"/>
        <end position="218"/>
    </location>
</feature>
<keyword evidence="3" id="KW-0378">Hydrolase</keyword>
<gene>
    <name evidence="7" type="ORF">B0T25DRAFT_536540</name>
</gene>
<dbReference type="InterPro" id="IPR038765">
    <property type="entry name" value="Papain-like_cys_pep_sf"/>
</dbReference>
<comment type="caution">
    <text evidence="7">The sequence shown here is derived from an EMBL/GenBank/DDBJ whole genome shotgun (WGS) entry which is preliminary data.</text>
</comment>
<dbReference type="GO" id="GO:0016929">
    <property type="term" value="F:deSUMOylase activity"/>
    <property type="evidence" value="ECO:0007669"/>
    <property type="project" value="TreeGrafter"/>
</dbReference>
<evidence type="ECO:0000256" key="2">
    <source>
        <dbReference type="ARBA" id="ARBA00022670"/>
    </source>
</evidence>
<evidence type="ECO:0000256" key="4">
    <source>
        <dbReference type="ARBA" id="ARBA00022807"/>
    </source>
</evidence>
<feature type="domain" description="Ubiquitin-like protease family profile" evidence="6">
    <location>
        <begin position="431"/>
        <end position="590"/>
    </location>
</feature>
<organism evidence="7 8">
    <name type="scientific">Lasiosphaeria hispida</name>
    <dbReference type="NCBI Taxonomy" id="260671"/>
    <lineage>
        <taxon>Eukaryota</taxon>
        <taxon>Fungi</taxon>
        <taxon>Dikarya</taxon>
        <taxon>Ascomycota</taxon>
        <taxon>Pezizomycotina</taxon>
        <taxon>Sordariomycetes</taxon>
        <taxon>Sordariomycetidae</taxon>
        <taxon>Sordariales</taxon>
        <taxon>Lasiosphaeriaceae</taxon>
        <taxon>Lasiosphaeria</taxon>
    </lineage>
</organism>
<evidence type="ECO:0000259" key="6">
    <source>
        <dbReference type="PROSITE" id="PS50600"/>
    </source>
</evidence>
<feature type="compositionally biased region" description="Polar residues" evidence="5">
    <location>
        <begin position="320"/>
        <end position="336"/>
    </location>
</feature>
<evidence type="ECO:0000313" key="7">
    <source>
        <dbReference type="EMBL" id="KAK3356338.1"/>
    </source>
</evidence>
<keyword evidence="8" id="KW-1185">Reference proteome</keyword>
<keyword evidence="2" id="KW-0645">Protease</keyword>
<sequence length="842" mass="92572">MAEGAVTNALQSAIPVQNDLPDEIFERCSDLVSRMFAIDEELVQAIRDLARDSADRGISRDKLLTAIPFPARYVFTAILDHKEPPKAHKSRIDKLCAKWEISRADFESHFYGASSIGFFEELTRFANSTSNQFSWSDCWHSLSEAREKRIRGQASDCAQSPLWLPSDVHRAAEAMGANVSFARRYKARAAKAAGSATRSPSPANSTQAQRSSQDRATLSPIRVADSGALAETQAQNGFRDPSVPGGSRNHMHATRSPSLKSAATSLANTPIRGSPDLIATGDETDLEIGRRALPPIPELDSFHDDMDDFMDEPISDDEAVSQTVKSQPESHVTTTSKGKRTIDTRLSFSPSQSMNVKRQRATKPAEPHPPASDTPLASSLIANRRRALHPDEIRPSGFPGLVLPLVSSPTNNPNSEAVLDPTPAASSKWSLAANSESAARLASADGWLDGAAIDMALQFCAVRDDSSLITFSSLLPASDPSHHRRISVRLIRLSQSRRDIEALIPLSVNKNHWVLAYLRFRNKTIDIYDSLASSELHGHAAKSLVQSFFAKFDPCQDFSKWHVTSGSYAFPQQLDGWNCGIFTIAMAFYVATRHSLPSKPFHSTLWRSAILRLLVGHTDRDENEDSGFASTFWPFSIQDDTALTAISLSLPDGDEASSVLQATIQGSAPPSLTTYLAAHQRLAVLTKAAVQASVGRIRNGLRDRRHALGQLRVLATIVDLARNLAESDSPIAAEWFDDDKKLIDEELADCQDVCGKLAKWPTLVGMGQEDLVGRIELRRSQLVEERRMLARDKVETKERSKLTVERLARHVEQATMLGNKSAKRLEKELEDAAKDTDVAYDL</sequence>
<dbReference type="EMBL" id="JAUIQD010000003">
    <property type="protein sequence ID" value="KAK3356338.1"/>
    <property type="molecule type" value="Genomic_DNA"/>
</dbReference>